<dbReference type="Proteomes" id="UP000199600">
    <property type="component" value="Unassembled WGS sequence"/>
</dbReference>
<evidence type="ECO:0008006" key="5">
    <source>
        <dbReference type="Google" id="ProtNLM"/>
    </source>
</evidence>
<protein>
    <recommendedName>
        <fullName evidence="5">Lipoprotein</fullName>
    </recommendedName>
</protein>
<feature type="signal peptide" evidence="2">
    <location>
        <begin position="1"/>
        <end position="22"/>
    </location>
</feature>
<evidence type="ECO:0000256" key="2">
    <source>
        <dbReference type="SAM" id="SignalP"/>
    </source>
</evidence>
<sequence length="172" mass="18712">MRLIFATLLALLLGACATPETASPDSSGQVAAGASQPTEKIRSQPLKHLLGRTLKPMPDKALDVRTKCRFRDVAGGRGAMDLQVTKAEVKRFVAEVSIPKQGVCHFDMKYFKQTESFPNVVLTDGASGCVVRMWEQEKGVTVAFNACQSKCGGDAFSYLWPILVDTRNGRCT</sequence>
<feature type="compositionally biased region" description="Polar residues" evidence="1">
    <location>
        <begin position="20"/>
        <end position="29"/>
    </location>
</feature>
<feature type="chain" id="PRO_5008381497" description="Lipoprotein" evidence="2">
    <location>
        <begin position="23"/>
        <end position="172"/>
    </location>
</feature>
<reference evidence="3 4" key="1">
    <citation type="submission" date="2016-06" db="EMBL/GenBank/DDBJ databases">
        <authorList>
            <person name="Kjaerup R.B."/>
            <person name="Dalgaard T.S."/>
            <person name="Juul-Madsen H.R."/>
        </authorList>
    </citation>
    <scope>NUCLEOTIDE SEQUENCE [LARGE SCALE GENOMIC DNA]</scope>
    <source>
        <strain evidence="3">2</strain>
    </source>
</reference>
<dbReference type="RefSeq" id="WP_186409711.1">
    <property type="nucleotide sequence ID" value="NZ_FLQY01000029.1"/>
</dbReference>
<keyword evidence="2" id="KW-0732">Signal</keyword>
<evidence type="ECO:0000313" key="3">
    <source>
        <dbReference type="EMBL" id="SBT04261.1"/>
    </source>
</evidence>
<dbReference type="PROSITE" id="PS51257">
    <property type="entry name" value="PROKAR_LIPOPROTEIN"/>
    <property type="match status" value="1"/>
</dbReference>
<gene>
    <name evidence="3" type="ORF">PROAA_1240036</name>
</gene>
<dbReference type="EMBL" id="FLQY01000029">
    <property type="protein sequence ID" value="SBT04261.1"/>
    <property type="molecule type" value="Genomic_DNA"/>
</dbReference>
<proteinExistence type="predicted"/>
<name>A0A1A8XHU1_9RHOO</name>
<dbReference type="AlphaFoldDB" id="A0A1A8XHU1"/>
<evidence type="ECO:0000313" key="4">
    <source>
        <dbReference type="Proteomes" id="UP000199600"/>
    </source>
</evidence>
<organism evidence="3 4">
    <name type="scientific">Candidatus Propionivibrio aalborgensis</name>
    <dbReference type="NCBI Taxonomy" id="1860101"/>
    <lineage>
        <taxon>Bacteria</taxon>
        <taxon>Pseudomonadati</taxon>
        <taxon>Pseudomonadota</taxon>
        <taxon>Betaproteobacteria</taxon>
        <taxon>Rhodocyclales</taxon>
        <taxon>Rhodocyclaceae</taxon>
        <taxon>Propionivibrio</taxon>
    </lineage>
</organism>
<evidence type="ECO:0000256" key="1">
    <source>
        <dbReference type="SAM" id="MobiDB-lite"/>
    </source>
</evidence>
<accession>A0A1A8XHU1</accession>
<feature type="region of interest" description="Disordered" evidence="1">
    <location>
        <begin position="20"/>
        <end position="39"/>
    </location>
</feature>
<keyword evidence="4" id="KW-1185">Reference proteome</keyword>